<keyword evidence="3" id="KW-1185">Reference proteome</keyword>
<dbReference type="Proteomes" id="UP000887116">
    <property type="component" value="Unassembled WGS sequence"/>
</dbReference>
<evidence type="ECO:0000256" key="1">
    <source>
        <dbReference type="SAM" id="MobiDB-lite"/>
    </source>
</evidence>
<accession>A0A8X6GJS9</accession>
<proteinExistence type="predicted"/>
<feature type="region of interest" description="Disordered" evidence="1">
    <location>
        <begin position="270"/>
        <end position="304"/>
    </location>
</feature>
<evidence type="ECO:0000313" key="3">
    <source>
        <dbReference type="Proteomes" id="UP000887116"/>
    </source>
</evidence>
<gene>
    <name evidence="2" type="primary">Wcon_01242</name>
    <name evidence="2" type="ORF">TNCT_97731</name>
</gene>
<reference evidence="2" key="1">
    <citation type="submission" date="2020-07" db="EMBL/GenBank/DDBJ databases">
        <title>Multicomponent nature underlies the extraordinary mechanical properties of spider dragline silk.</title>
        <authorList>
            <person name="Kono N."/>
            <person name="Nakamura H."/>
            <person name="Mori M."/>
            <person name="Yoshida Y."/>
            <person name="Ohtoshi R."/>
            <person name="Malay A.D."/>
            <person name="Moran D.A.P."/>
            <person name="Tomita M."/>
            <person name="Numata K."/>
            <person name="Arakawa K."/>
        </authorList>
    </citation>
    <scope>NUCLEOTIDE SEQUENCE</scope>
</reference>
<dbReference type="AlphaFoldDB" id="A0A8X6GJS9"/>
<organism evidence="2 3">
    <name type="scientific">Trichonephila clavata</name>
    <name type="common">Joro spider</name>
    <name type="synonym">Nephila clavata</name>
    <dbReference type="NCBI Taxonomy" id="2740835"/>
    <lineage>
        <taxon>Eukaryota</taxon>
        <taxon>Metazoa</taxon>
        <taxon>Ecdysozoa</taxon>
        <taxon>Arthropoda</taxon>
        <taxon>Chelicerata</taxon>
        <taxon>Arachnida</taxon>
        <taxon>Araneae</taxon>
        <taxon>Araneomorphae</taxon>
        <taxon>Entelegynae</taxon>
        <taxon>Araneoidea</taxon>
        <taxon>Nephilidae</taxon>
        <taxon>Trichonephila</taxon>
    </lineage>
</organism>
<sequence length="304" mass="34613">MFSNSPKKSFEIVDLVSREQGVAESTSSKDKHKCLVLDDEEAWKKFFEMQNNSSTNTTNTKNPKPGFYKDSYGTNRFTIQDDSKYHGKNIIGKVAEKIQNEISKKNNAIKFVRIKESKLASFDEKSIVQPSLRVILNGDEKETINMIELLSCETCKRCNVKSMTLMLPTTGGQFEKRGIRCRLGEDGTRIYEVANGSYAMSLNWYIEGKECKMKINISDDGSEKLIESNGVTWEQLAAHKEVKVERKYEAKPLHEELSYIRRENSEIVEVLQQPSTSVTPPTKAEDVKKTQEEKQKDTAQGVSR</sequence>
<dbReference type="EMBL" id="BMAO01000661">
    <property type="protein sequence ID" value="GFQ68409.1"/>
    <property type="molecule type" value="Genomic_DNA"/>
</dbReference>
<comment type="caution">
    <text evidence="2">The sequence shown here is derived from an EMBL/GenBank/DDBJ whole genome shotgun (WGS) entry which is preliminary data.</text>
</comment>
<protein>
    <submittedName>
        <fullName evidence="2">Uncharacterized protein</fullName>
    </submittedName>
</protein>
<feature type="compositionally biased region" description="Basic and acidic residues" evidence="1">
    <location>
        <begin position="283"/>
        <end position="297"/>
    </location>
</feature>
<name>A0A8X6GJS9_TRICU</name>
<dbReference type="OrthoDB" id="6414136at2759"/>
<evidence type="ECO:0000313" key="2">
    <source>
        <dbReference type="EMBL" id="GFQ68409.1"/>
    </source>
</evidence>